<reference evidence="1" key="1">
    <citation type="submission" date="2021-06" db="EMBL/GenBank/DDBJ databases">
        <authorList>
            <person name="Kallberg Y."/>
            <person name="Tangrot J."/>
            <person name="Rosling A."/>
        </authorList>
    </citation>
    <scope>NUCLEOTIDE SEQUENCE</scope>
    <source>
        <strain evidence="1">CL356</strain>
    </source>
</reference>
<protein>
    <submittedName>
        <fullName evidence="1">16120_t:CDS:1</fullName>
    </submittedName>
</protein>
<keyword evidence="2" id="KW-1185">Reference proteome</keyword>
<organism evidence="1 2">
    <name type="scientific">Acaulospora colombiana</name>
    <dbReference type="NCBI Taxonomy" id="27376"/>
    <lineage>
        <taxon>Eukaryota</taxon>
        <taxon>Fungi</taxon>
        <taxon>Fungi incertae sedis</taxon>
        <taxon>Mucoromycota</taxon>
        <taxon>Glomeromycotina</taxon>
        <taxon>Glomeromycetes</taxon>
        <taxon>Diversisporales</taxon>
        <taxon>Acaulosporaceae</taxon>
        <taxon>Acaulospora</taxon>
    </lineage>
</organism>
<evidence type="ECO:0000313" key="1">
    <source>
        <dbReference type="EMBL" id="CAG8502023.1"/>
    </source>
</evidence>
<dbReference type="EMBL" id="CAJVPT010003906">
    <property type="protein sequence ID" value="CAG8502023.1"/>
    <property type="molecule type" value="Genomic_DNA"/>
</dbReference>
<name>A0ACA9KZC2_9GLOM</name>
<proteinExistence type="predicted"/>
<gene>
    <name evidence="1" type="ORF">ACOLOM_LOCUS2843</name>
</gene>
<sequence length="154" mass="17615">MRRLPPQNTEENFLRLLDLVPPNIQEPLFSVIDQPLREAKCPKTGKDYILSAYNRDADSFSRPELGHMNLSGSMTRQSEADYPFDEPSAHIANIGKMIEDIEIKMRNLLQEVYFGKTKDIVNDLRSVNSLIEAQRQANIQKELVGKLMERKPGS</sequence>
<evidence type="ECO:0000313" key="2">
    <source>
        <dbReference type="Proteomes" id="UP000789525"/>
    </source>
</evidence>
<comment type="caution">
    <text evidence="1">The sequence shown here is derived from an EMBL/GenBank/DDBJ whole genome shotgun (WGS) entry which is preliminary data.</text>
</comment>
<accession>A0ACA9KZC2</accession>
<dbReference type="Proteomes" id="UP000789525">
    <property type="component" value="Unassembled WGS sequence"/>
</dbReference>